<evidence type="ECO:0000256" key="1">
    <source>
        <dbReference type="SAM" id="Phobius"/>
    </source>
</evidence>
<organism evidence="2 3">
    <name type="scientific">Quercus suber</name>
    <name type="common">Cork oak</name>
    <dbReference type="NCBI Taxonomy" id="58331"/>
    <lineage>
        <taxon>Eukaryota</taxon>
        <taxon>Viridiplantae</taxon>
        <taxon>Streptophyta</taxon>
        <taxon>Embryophyta</taxon>
        <taxon>Tracheophyta</taxon>
        <taxon>Spermatophyta</taxon>
        <taxon>Magnoliopsida</taxon>
        <taxon>eudicotyledons</taxon>
        <taxon>Gunneridae</taxon>
        <taxon>Pentapetalae</taxon>
        <taxon>rosids</taxon>
        <taxon>fabids</taxon>
        <taxon>Fagales</taxon>
        <taxon>Fagaceae</taxon>
        <taxon>Quercus</taxon>
    </lineage>
</organism>
<comment type="caution">
    <text evidence="2">The sequence shown here is derived from an EMBL/GenBank/DDBJ whole genome shotgun (WGS) entry which is preliminary data.</text>
</comment>
<evidence type="ECO:0000313" key="3">
    <source>
        <dbReference type="Proteomes" id="UP000237347"/>
    </source>
</evidence>
<dbReference type="EMBL" id="PKMF04000043">
    <property type="protein sequence ID" value="KAK7855678.1"/>
    <property type="molecule type" value="Genomic_DNA"/>
</dbReference>
<sequence length="69" mass="7952">MNIEDAFKTVFDFKSFMLHRLIMDVFQLNDFGAFGFTAHYLFLLILGGRQSLVHFLSRTAPLVAAHFVQ</sequence>
<reference evidence="2 3" key="1">
    <citation type="journal article" date="2018" name="Sci. Data">
        <title>The draft genome sequence of cork oak.</title>
        <authorList>
            <person name="Ramos A.M."/>
            <person name="Usie A."/>
            <person name="Barbosa P."/>
            <person name="Barros P.M."/>
            <person name="Capote T."/>
            <person name="Chaves I."/>
            <person name="Simoes F."/>
            <person name="Abreu I."/>
            <person name="Carrasquinho I."/>
            <person name="Faro C."/>
            <person name="Guimaraes J.B."/>
            <person name="Mendonca D."/>
            <person name="Nobrega F."/>
            <person name="Rodrigues L."/>
            <person name="Saibo N.J.M."/>
            <person name="Varela M.C."/>
            <person name="Egas C."/>
            <person name="Matos J."/>
            <person name="Miguel C.M."/>
            <person name="Oliveira M.M."/>
            <person name="Ricardo C.P."/>
            <person name="Goncalves S."/>
        </authorList>
    </citation>
    <scope>NUCLEOTIDE SEQUENCE [LARGE SCALE GENOMIC DNA]</scope>
    <source>
        <strain evidence="3">cv. HL8</strain>
    </source>
</reference>
<keyword evidence="3" id="KW-1185">Reference proteome</keyword>
<dbReference type="AlphaFoldDB" id="A0AAW0LVJ0"/>
<evidence type="ECO:0000313" key="2">
    <source>
        <dbReference type="EMBL" id="KAK7855678.1"/>
    </source>
</evidence>
<keyword evidence="1" id="KW-0472">Membrane</keyword>
<proteinExistence type="predicted"/>
<feature type="transmembrane region" description="Helical" evidence="1">
    <location>
        <begin position="31"/>
        <end position="48"/>
    </location>
</feature>
<keyword evidence="1" id="KW-1133">Transmembrane helix</keyword>
<gene>
    <name evidence="2" type="ORF">CFP56_026884</name>
</gene>
<dbReference type="Proteomes" id="UP000237347">
    <property type="component" value="Unassembled WGS sequence"/>
</dbReference>
<accession>A0AAW0LVJ0</accession>
<protein>
    <submittedName>
        <fullName evidence="2">Uncharacterized protein</fullName>
    </submittedName>
</protein>
<name>A0AAW0LVJ0_QUESU</name>
<keyword evidence="1" id="KW-0812">Transmembrane</keyword>